<feature type="domain" description="DUF5667" evidence="2">
    <location>
        <begin position="99"/>
        <end position="210"/>
    </location>
</feature>
<evidence type="ECO:0000313" key="3">
    <source>
        <dbReference type="EMBL" id="GAF83479.1"/>
    </source>
</evidence>
<name>X0SQZ6_9ZZZZ</name>
<dbReference type="EMBL" id="BARS01000857">
    <property type="protein sequence ID" value="GAF83479.1"/>
    <property type="molecule type" value="Genomic_DNA"/>
</dbReference>
<accession>X0SQZ6</accession>
<comment type="caution">
    <text evidence="3">The sequence shown here is derived from an EMBL/GenBank/DDBJ whole genome shotgun (WGS) entry which is preliminary data.</text>
</comment>
<evidence type="ECO:0000256" key="1">
    <source>
        <dbReference type="SAM" id="MobiDB-lite"/>
    </source>
</evidence>
<feature type="region of interest" description="Disordered" evidence="1">
    <location>
        <begin position="59"/>
        <end position="83"/>
    </location>
</feature>
<dbReference type="AlphaFoldDB" id="X0SQZ6"/>
<dbReference type="InterPro" id="IPR043725">
    <property type="entry name" value="DUF5667"/>
</dbReference>
<organism evidence="3">
    <name type="scientific">marine sediment metagenome</name>
    <dbReference type="NCBI Taxonomy" id="412755"/>
    <lineage>
        <taxon>unclassified sequences</taxon>
        <taxon>metagenomes</taxon>
        <taxon>ecological metagenomes</taxon>
    </lineage>
</organism>
<feature type="compositionally biased region" description="Basic and acidic residues" evidence="1">
    <location>
        <begin position="59"/>
        <end position="77"/>
    </location>
</feature>
<gene>
    <name evidence="3" type="ORF">S01H1_01879</name>
</gene>
<sequence>MKKVNFKNLLTIFSALIFGASVVGISILQVSRGEVMAQDEEEVEVIGEKKTEEELMIASEDKGTESAEEAEATKSAEEPASAESFGEAKKVDYYLPYPGILPDHPLYWLKMIRDRIMLAFTKNPVDRYGRLLLYADKRVGAAKVLIEGNKAELGVTTATKAEKYLVQAIDQFKAIDDPGKATPEERQRLVKAAMKHEEVLTGVLDKVPDQSKSALQEVIEKIKENYQGLSD</sequence>
<dbReference type="Pfam" id="PF18915">
    <property type="entry name" value="DUF5667"/>
    <property type="match status" value="1"/>
</dbReference>
<evidence type="ECO:0000259" key="2">
    <source>
        <dbReference type="Pfam" id="PF18915"/>
    </source>
</evidence>
<protein>
    <recommendedName>
        <fullName evidence="2">DUF5667 domain-containing protein</fullName>
    </recommendedName>
</protein>
<proteinExistence type="predicted"/>
<reference evidence="3" key="1">
    <citation type="journal article" date="2014" name="Front. Microbiol.">
        <title>High frequency of phylogenetically diverse reductive dehalogenase-homologous genes in deep subseafloor sedimentary metagenomes.</title>
        <authorList>
            <person name="Kawai M."/>
            <person name="Futagami T."/>
            <person name="Toyoda A."/>
            <person name="Takaki Y."/>
            <person name="Nishi S."/>
            <person name="Hori S."/>
            <person name="Arai W."/>
            <person name="Tsubouchi T."/>
            <person name="Morono Y."/>
            <person name="Uchiyama I."/>
            <person name="Ito T."/>
            <person name="Fujiyama A."/>
            <person name="Inagaki F."/>
            <person name="Takami H."/>
        </authorList>
    </citation>
    <scope>NUCLEOTIDE SEQUENCE</scope>
    <source>
        <strain evidence="3">Expedition CK06-06</strain>
    </source>
</reference>